<evidence type="ECO:0000313" key="6">
    <source>
        <dbReference type="EMBL" id="EFX70117.1"/>
    </source>
</evidence>
<dbReference type="InterPro" id="IPR018491">
    <property type="entry name" value="SLC12_C"/>
</dbReference>
<name>E9HDT3_DAPPU</name>
<accession>E9HDT3</accession>
<comment type="subcellular location">
    <subcellularLocation>
        <location evidence="1">Membrane</location>
        <topology evidence="1">Multi-pass membrane protein</topology>
    </subcellularLocation>
</comment>
<evidence type="ECO:0000256" key="2">
    <source>
        <dbReference type="ARBA" id="ARBA00022692"/>
    </source>
</evidence>
<evidence type="ECO:0000256" key="1">
    <source>
        <dbReference type="ARBA" id="ARBA00004141"/>
    </source>
</evidence>
<dbReference type="GO" id="GO:0016020">
    <property type="term" value="C:membrane"/>
    <property type="evidence" value="ECO:0007669"/>
    <property type="project" value="UniProtKB-SubCell"/>
</dbReference>
<dbReference type="InterPro" id="IPR004842">
    <property type="entry name" value="SLC12A_fam"/>
</dbReference>
<keyword evidence="4" id="KW-0472">Membrane</keyword>
<dbReference type="EMBL" id="GL732625">
    <property type="protein sequence ID" value="EFX70117.1"/>
    <property type="molecule type" value="Genomic_DNA"/>
</dbReference>
<dbReference type="Pfam" id="PF03522">
    <property type="entry name" value="SLC12"/>
    <property type="match status" value="1"/>
</dbReference>
<keyword evidence="3" id="KW-1133">Transmembrane helix</keyword>
<dbReference type="eggNOG" id="KOG2082">
    <property type="taxonomic scope" value="Eukaryota"/>
</dbReference>
<dbReference type="GO" id="GO:0015377">
    <property type="term" value="F:chloride:monoatomic cation symporter activity"/>
    <property type="evidence" value="ECO:0007669"/>
    <property type="project" value="InterPro"/>
</dbReference>
<feature type="domain" description="SLC12A transporter C-terminal" evidence="5">
    <location>
        <begin position="107"/>
        <end position="142"/>
    </location>
</feature>
<sequence>MCTDEATTARQNLRKAMDNEKVKGFANVLVAKDVGQGITVHQIQSTSLGGLKSNTVIFGWPNGLRQSIEEDRSWRVFVDTIHTAAANNMVLIVPKRISSFPDSTEKWVVHHGGLLMLLPFLLRQHRTWCHCKMRLFSTVAQLEDNFIQMKTDLKTSLYTIDVLMPRSKSYKCDISAYTYERTLVMEQRNQMLKEMHMERHRDTKLTAPKLALIYVDQRLAPSPPQPPFCPADVENVRRMHTAVKLNEIIVSIIVQCPAVARRQIGRAQFAIATETNPPGRRV</sequence>
<dbReference type="PANTHER" id="PTHR11827:SF73">
    <property type="entry name" value="KAZACHOC, ISOFORM G"/>
    <property type="match status" value="1"/>
</dbReference>
<dbReference type="OrthoDB" id="2020542at2759"/>
<organism evidence="6 7">
    <name type="scientific">Daphnia pulex</name>
    <name type="common">Water flea</name>
    <dbReference type="NCBI Taxonomy" id="6669"/>
    <lineage>
        <taxon>Eukaryota</taxon>
        <taxon>Metazoa</taxon>
        <taxon>Ecdysozoa</taxon>
        <taxon>Arthropoda</taxon>
        <taxon>Crustacea</taxon>
        <taxon>Branchiopoda</taxon>
        <taxon>Diplostraca</taxon>
        <taxon>Cladocera</taxon>
        <taxon>Anomopoda</taxon>
        <taxon>Daphniidae</taxon>
        <taxon>Daphnia</taxon>
    </lineage>
</organism>
<dbReference type="HOGENOM" id="CLU_987841_0_0_1"/>
<gene>
    <name evidence="6" type="ORF">DAPPUDRAFT_129923</name>
</gene>
<proteinExistence type="predicted"/>
<dbReference type="Proteomes" id="UP000000305">
    <property type="component" value="Unassembled WGS sequence"/>
</dbReference>
<evidence type="ECO:0000259" key="5">
    <source>
        <dbReference type="Pfam" id="PF03522"/>
    </source>
</evidence>
<keyword evidence="2" id="KW-0812">Transmembrane</keyword>
<dbReference type="AlphaFoldDB" id="E9HDT3"/>
<keyword evidence="7" id="KW-1185">Reference proteome</keyword>
<evidence type="ECO:0000256" key="3">
    <source>
        <dbReference type="ARBA" id="ARBA00022989"/>
    </source>
</evidence>
<dbReference type="PANTHER" id="PTHR11827">
    <property type="entry name" value="SOLUTE CARRIER FAMILY 12, CATION COTRANSPORTERS"/>
    <property type="match status" value="1"/>
</dbReference>
<evidence type="ECO:0000256" key="4">
    <source>
        <dbReference type="ARBA" id="ARBA00023136"/>
    </source>
</evidence>
<protein>
    <recommendedName>
        <fullName evidence="5">SLC12A transporter C-terminal domain-containing protein</fullName>
    </recommendedName>
</protein>
<evidence type="ECO:0000313" key="7">
    <source>
        <dbReference type="Proteomes" id="UP000000305"/>
    </source>
</evidence>
<dbReference type="KEGG" id="dpx:DAPPUDRAFT_129923"/>
<reference evidence="6 7" key="1">
    <citation type="journal article" date="2011" name="Science">
        <title>The ecoresponsive genome of Daphnia pulex.</title>
        <authorList>
            <person name="Colbourne J.K."/>
            <person name="Pfrender M.E."/>
            <person name="Gilbert D."/>
            <person name="Thomas W.K."/>
            <person name="Tucker A."/>
            <person name="Oakley T.H."/>
            <person name="Tokishita S."/>
            <person name="Aerts A."/>
            <person name="Arnold G.J."/>
            <person name="Basu M.K."/>
            <person name="Bauer D.J."/>
            <person name="Caceres C.E."/>
            <person name="Carmel L."/>
            <person name="Casola C."/>
            <person name="Choi J.H."/>
            <person name="Detter J.C."/>
            <person name="Dong Q."/>
            <person name="Dusheyko S."/>
            <person name="Eads B.D."/>
            <person name="Frohlich T."/>
            <person name="Geiler-Samerotte K.A."/>
            <person name="Gerlach D."/>
            <person name="Hatcher P."/>
            <person name="Jogdeo S."/>
            <person name="Krijgsveld J."/>
            <person name="Kriventseva E.V."/>
            <person name="Kultz D."/>
            <person name="Laforsch C."/>
            <person name="Lindquist E."/>
            <person name="Lopez J."/>
            <person name="Manak J.R."/>
            <person name="Muller J."/>
            <person name="Pangilinan J."/>
            <person name="Patwardhan R.P."/>
            <person name="Pitluck S."/>
            <person name="Pritham E.J."/>
            <person name="Rechtsteiner A."/>
            <person name="Rho M."/>
            <person name="Rogozin I.B."/>
            <person name="Sakarya O."/>
            <person name="Salamov A."/>
            <person name="Schaack S."/>
            <person name="Shapiro H."/>
            <person name="Shiga Y."/>
            <person name="Skalitzky C."/>
            <person name="Smith Z."/>
            <person name="Souvorov A."/>
            <person name="Sung W."/>
            <person name="Tang Z."/>
            <person name="Tsuchiya D."/>
            <person name="Tu H."/>
            <person name="Vos H."/>
            <person name="Wang M."/>
            <person name="Wolf Y.I."/>
            <person name="Yamagata H."/>
            <person name="Yamada T."/>
            <person name="Ye Y."/>
            <person name="Shaw J.R."/>
            <person name="Andrews J."/>
            <person name="Crease T.J."/>
            <person name="Tang H."/>
            <person name="Lucas S.M."/>
            <person name="Robertson H.M."/>
            <person name="Bork P."/>
            <person name="Koonin E.V."/>
            <person name="Zdobnov E.M."/>
            <person name="Grigoriev I.V."/>
            <person name="Lynch M."/>
            <person name="Boore J.L."/>
        </authorList>
    </citation>
    <scope>NUCLEOTIDE SEQUENCE [LARGE SCALE GENOMIC DNA]</scope>
</reference>
<dbReference type="InParanoid" id="E9HDT3"/>